<gene>
    <name evidence="7" type="ORF">PS2015_1252</name>
</gene>
<feature type="transmembrane region" description="Helical" evidence="6">
    <location>
        <begin position="66"/>
        <end position="87"/>
    </location>
</feature>
<evidence type="ECO:0000313" key="7">
    <source>
        <dbReference type="EMBL" id="ALO45911.1"/>
    </source>
</evidence>
<name>A0A0S2KC60_9GAMM</name>
<feature type="transmembrane region" description="Helical" evidence="6">
    <location>
        <begin position="33"/>
        <end position="54"/>
    </location>
</feature>
<keyword evidence="5 6" id="KW-0472">Membrane</keyword>
<organism evidence="7 8">
    <name type="scientific">Pseudohongiella spirulinae</name>
    <dbReference type="NCBI Taxonomy" id="1249552"/>
    <lineage>
        <taxon>Bacteria</taxon>
        <taxon>Pseudomonadati</taxon>
        <taxon>Pseudomonadota</taxon>
        <taxon>Gammaproteobacteria</taxon>
        <taxon>Pseudomonadales</taxon>
        <taxon>Pseudohongiellaceae</taxon>
        <taxon>Pseudohongiella</taxon>
    </lineage>
</organism>
<accession>A0A0S2KC60</accession>
<evidence type="ECO:0000256" key="2">
    <source>
        <dbReference type="ARBA" id="ARBA00009773"/>
    </source>
</evidence>
<dbReference type="GO" id="GO:0055085">
    <property type="term" value="P:transmembrane transport"/>
    <property type="evidence" value="ECO:0007669"/>
    <property type="project" value="TreeGrafter"/>
</dbReference>
<dbReference type="InterPro" id="IPR002549">
    <property type="entry name" value="AI-2E-like"/>
</dbReference>
<sequence>MNIRSNTPLVNFAATAALVALSVYLLVVGQQLFLPLVIAIVFWFLINVLASLIVRLRLGSVTIPRPLCFLAAVLVLFAVVGIIVQFVSGSLNDLGSVARVYEANLRSFWQSLPFTAEFPAGGFSQVLTEWLDISAMITALALTFTGLAADGVLITIYVGFLLFEQGNFNQKLSALVGNPEREKRVRRIIEKVRADIQKYITIKLFTSALTGTLSYLILRLLGVNFPEVWGVLIFLLNFIPTVGSIIATIFPALIALAQSTDGIYLSLTVLILIGALQVTIGNIIEPRLMGTSLNLSPVVILFNLALWGYIWGVAGMFLCVPFLIITTIVLSHFPKTRPVAILLSSNGQVDLPED</sequence>
<reference evidence="7 8" key="1">
    <citation type="submission" date="2015-11" db="EMBL/GenBank/DDBJ databases">
        <authorList>
            <person name="Zhang Y."/>
            <person name="Guo Z."/>
        </authorList>
    </citation>
    <scope>NUCLEOTIDE SEQUENCE [LARGE SCALE GENOMIC DNA]</scope>
    <source>
        <strain evidence="7 8">KCTC 32221</strain>
    </source>
</reference>
<evidence type="ECO:0000256" key="4">
    <source>
        <dbReference type="ARBA" id="ARBA00022989"/>
    </source>
</evidence>
<feature type="transmembrane region" description="Helical" evidence="6">
    <location>
        <begin position="263"/>
        <end position="284"/>
    </location>
</feature>
<proteinExistence type="inferred from homology"/>
<dbReference type="STRING" id="1249552.PS2015_1252"/>
<dbReference type="EMBL" id="CP013189">
    <property type="protein sequence ID" value="ALO45911.1"/>
    <property type="molecule type" value="Genomic_DNA"/>
</dbReference>
<feature type="transmembrane region" description="Helical" evidence="6">
    <location>
        <begin position="9"/>
        <end position="27"/>
    </location>
</feature>
<evidence type="ECO:0000256" key="6">
    <source>
        <dbReference type="SAM" id="Phobius"/>
    </source>
</evidence>
<keyword evidence="8" id="KW-1185">Reference proteome</keyword>
<feature type="transmembrane region" description="Helical" evidence="6">
    <location>
        <begin position="228"/>
        <end position="256"/>
    </location>
</feature>
<comment type="subcellular location">
    <subcellularLocation>
        <location evidence="1">Membrane</location>
        <topology evidence="1">Multi-pass membrane protein</topology>
    </subcellularLocation>
</comment>
<dbReference type="Pfam" id="PF01594">
    <property type="entry name" value="AI-2E_transport"/>
    <property type="match status" value="1"/>
</dbReference>
<dbReference type="PANTHER" id="PTHR21716">
    <property type="entry name" value="TRANSMEMBRANE PROTEIN"/>
    <property type="match status" value="1"/>
</dbReference>
<evidence type="ECO:0000256" key="3">
    <source>
        <dbReference type="ARBA" id="ARBA00022692"/>
    </source>
</evidence>
<dbReference type="RefSeq" id="WP_058021405.1">
    <property type="nucleotide sequence ID" value="NZ_CP013189.1"/>
</dbReference>
<dbReference type="AlphaFoldDB" id="A0A0S2KC60"/>
<evidence type="ECO:0000256" key="1">
    <source>
        <dbReference type="ARBA" id="ARBA00004141"/>
    </source>
</evidence>
<evidence type="ECO:0000313" key="8">
    <source>
        <dbReference type="Proteomes" id="UP000065641"/>
    </source>
</evidence>
<dbReference type="Proteomes" id="UP000065641">
    <property type="component" value="Chromosome"/>
</dbReference>
<protein>
    <submittedName>
        <fullName evidence="7">Putative permease</fullName>
    </submittedName>
</protein>
<comment type="similarity">
    <text evidence="2">Belongs to the autoinducer-2 exporter (AI-2E) (TC 2.A.86) family.</text>
</comment>
<feature type="transmembrane region" description="Helical" evidence="6">
    <location>
        <begin position="304"/>
        <end position="330"/>
    </location>
</feature>
<dbReference type="KEGG" id="pspi:PS2015_1252"/>
<feature type="transmembrane region" description="Helical" evidence="6">
    <location>
        <begin position="200"/>
        <end position="222"/>
    </location>
</feature>
<feature type="transmembrane region" description="Helical" evidence="6">
    <location>
        <begin position="133"/>
        <end position="163"/>
    </location>
</feature>
<keyword evidence="4 6" id="KW-1133">Transmembrane helix</keyword>
<dbReference type="PANTHER" id="PTHR21716:SF64">
    <property type="entry name" value="AI-2 TRANSPORT PROTEIN TQSA"/>
    <property type="match status" value="1"/>
</dbReference>
<evidence type="ECO:0000256" key="5">
    <source>
        <dbReference type="ARBA" id="ARBA00023136"/>
    </source>
</evidence>
<keyword evidence="3 6" id="KW-0812">Transmembrane</keyword>
<dbReference type="GO" id="GO:0016020">
    <property type="term" value="C:membrane"/>
    <property type="evidence" value="ECO:0007669"/>
    <property type="project" value="UniProtKB-SubCell"/>
</dbReference>